<accession>A0AAN9AZ02</accession>
<comment type="caution">
    <text evidence="1">The sequence shown here is derived from an EMBL/GenBank/DDBJ whole genome shotgun (WGS) entry which is preliminary data.</text>
</comment>
<keyword evidence="2" id="KW-1185">Reference proteome</keyword>
<dbReference type="AlphaFoldDB" id="A0AAN9AZ02"/>
<dbReference type="EMBL" id="JBAMIC010000018">
    <property type="protein sequence ID" value="KAK7094885.1"/>
    <property type="molecule type" value="Genomic_DNA"/>
</dbReference>
<evidence type="ECO:0000313" key="2">
    <source>
        <dbReference type="Proteomes" id="UP001374579"/>
    </source>
</evidence>
<evidence type="ECO:0000313" key="1">
    <source>
        <dbReference type="EMBL" id="KAK7094885.1"/>
    </source>
</evidence>
<organism evidence="1 2">
    <name type="scientific">Littorina saxatilis</name>
    <dbReference type="NCBI Taxonomy" id="31220"/>
    <lineage>
        <taxon>Eukaryota</taxon>
        <taxon>Metazoa</taxon>
        <taxon>Spiralia</taxon>
        <taxon>Lophotrochozoa</taxon>
        <taxon>Mollusca</taxon>
        <taxon>Gastropoda</taxon>
        <taxon>Caenogastropoda</taxon>
        <taxon>Littorinimorpha</taxon>
        <taxon>Littorinoidea</taxon>
        <taxon>Littorinidae</taxon>
        <taxon>Littorina</taxon>
    </lineage>
</organism>
<sequence length="84" mass="9289">MPAVACPIPDCDYLTEDLDAVIVAALLTAHGTTHTQGPTAAAKIDRVRRPVISAAGTREEWEYFLSRWSDYLFVCLFALRPADH</sequence>
<reference evidence="1 2" key="1">
    <citation type="submission" date="2024-02" db="EMBL/GenBank/DDBJ databases">
        <title>Chromosome-scale genome assembly of the rough periwinkle Littorina saxatilis.</title>
        <authorList>
            <person name="De Jode A."/>
            <person name="Faria R."/>
            <person name="Formenti G."/>
            <person name="Sims Y."/>
            <person name="Smith T.P."/>
            <person name="Tracey A."/>
            <person name="Wood J.M.D."/>
            <person name="Zagrodzka Z.B."/>
            <person name="Johannesson K."/>
            <person name="Butlin R.K."/>
            <person name="Leder E.H."/>
        </authorList>
    </citation>
    <scope>NUCLEOTIDE SEQUENCE [LARGE SCALE GENOMIC DNA]</scope>
    <source>
        <strain evidence="1">Snail1</strain>
        <tissue evidence="1">Muscle</tissue>
    </source>
</reference>
<protein>
    <submittedName>
        <fullName evidence="1">Uncharacterized protein</fullName>
    </submittedName>
</protein>
<dbReference type="Proteomes" id="UP001374579">
    <property type="component" value="Unassembled WGS sequence"/>
</dbReference>
<name>A0AAN9AZ02_9CAEN</name>
<proteinExistence type="predicted"/>
<gene>
    <name evidence="1" type="ORF">V1264_006373</name>
</gene>